<accession>A0A1W6L2V9</accession>
<proteinExistence type="inferred from homology"/>
<feature type="active site" description="Tele-AMP-histidine intermediate" evidence="5">
    <location>
        <position position="313"/>
    </location>
</feature>
<dbReference type="GO" id="GO:0003963">
    <property type="term" value="F:RNA-3'-phosphate cyclase activity"/>
    <property type="evidence" value="ECO:0007669"/>
    <property type="project" value="UniProtKB-UniRule"/>
</dbReference>
<dbReference type="InterPro" id="IPR017770">
    <property type="entry name" value="RNA3'_term_phos_cyc_type_1"/>
</dbReference>
<dbReference type="EMBL" id="CP015118">
    <property type="protein sequence ID" value="ARN18498.1"/>
    <property type="molecule type" value="Genomic_DNA"/>
</dbReference>
<gene>
    <name evidence="5" type="primary">rtcA</name>
    <name evidence="7" type="ORF">A4W93_00390</name>
</gene>
<dbReference type="RefSeq" id="WP_085748730.1">
    <property type="nucleotide sequence ID" value="NZ_BSPR01000010.1"/>
</dbReference>
<dbReference type="InterPro" id="IPR013792">
    <property type="entry name" value="RNA3'P_cycl/enolpyr_Trfase_a/b"/>
</dbReference>
<dbReference type="Gene3D" id="3.30.360.20">
    <property type="entry name" value="RNA 3'-terminal phosphate cyclase, insert domain"/>
    <property type="match status" value="1"/>
</dbReference>
<dbReference type="InterPro" id="IPR023797">
    <property type="entry name" value="RNA3'_phos_cyclase_dom"/>
</dbReference>
<dbReference type="GO" id="GO:0005524">
    <property type="term" value="F:ATP binding"/>
    <property type="evidence" value="ECO:0007669"/>
    <property type="project" value="UniProtKB-KW"/>
</dbReference>
<dbReference type="InterPro" id="IPR020719">
    <property type="entry name" value="RNA3'_term_phos_cycl-like_CS"/>
</dbReference>
<dbReference type="OrthoDB" id="9789235at2"/>
<dbReference type="STRING" id="946333.A4W93_00390"/>
<comment type="catalytic activity">
    <reaction evidence="4 5">
        <text>a 3'-end 3'-phospho-ribonucleotide-RNA + ATP = a 3'-end 2',3'-cyclophospho-ribonucleotide-RNA + AMP + diphosphate</text>
        <dbReference type="Rhea" id="RHEA:23976"/>
        <dbReference type="Rhea" id="RHEA-COMP:10463"/>
        <dbReference type="Rhea" id="RHEA-COMP:10464"/>
        <dbReference type="ChEBI" id="CHEBI:30616"/>
        <dbReference type="ChEBI" id="CHEBI:33019"/>
        <dbReference type="ChEBI" id="CHEBI:83062"/>
        <dbReference type="ChEBI" id="CHEBI:83064"/>
        <dbReference type="ChEBI" id="CHEBI:456215"/>
        <dbReference type="EC" id="6.5.1.4"/>
    </reaction>
</comment>
<evidence type="ECO:0000256" key="2">
    <source>
        <dbReference type="ARBA" id="ARBA00022598"/>
    </source>
</evidence>
<evidence type="ECO:0000256" key="6">
    <source>
        <dbReference type="NCBIfam" id="TIGR03399"/>
    </source>
</evidence>
<feature type="binding site" evidence="5">
    <location>
        <begin position="283"/>
        <end position="287"/>
    </location>
    <ligand>
        <name>ATP</name>
        <dbReference type="ChEBI" id="CHEBI:30616"/>
    </ligand>
</feature>
<dbReference type="GO" id="GO:0006396">
    <property type="term" value="P:RNA processing"/>
    <property type="evidence" value="ECO:0007669"/>
    <property type="project" value="UniProtKB-UniRule"/>
</dbReference>
<dbReference type="KEGG" id="rgu:A4W93_00390"/>
<dbReference type="AlphaFoldDB" id="A0A1W6L2V9"/>
<dbReference type="PROSITE" id="PS01287">
    <property type="entry name" value="RTC"/>
    <property type="match status" value="1"/>
</dbReference>
<comment type="similarity">
    <text evidence="1 5">Belongs to the RNA 3'-terminal cyclase family. Type 1 subfamily.</text>
</comment>
<dbReference type="InterPro" id="IPR000228">
    <property type="entry name" value="RNA3'_term_phos_cyc"/>
</dbReference>
<protein>
    <recommendedName>
        <fullName evidence="5 6">RNA 3'-terminal phosphate cyclase</fullName>
        <shortName evidence="5">RNA cyclase</shortName>
        <shortName evidence="5">RNA-3'-phosphate cyclase</shortName>
        <ecNumber evidence="5 6">6.5.1.4</ecNumber>
    </recommendedName>
</protein>
<dbReference type="Gene3D" id="3.65.10.20">
    <property type="entry name" value="RNA 3'-terminal phosphate cyclase domain"/>
    <property type="match status" value="1"/>
</dbReference>
<dbReference type="SUPFAM" id="SSF55205">
    <property type="entry name" value="EPT/RTPC-like"/>
    <property type="match status" value="1"/>
</dbReference>
<dbReference type="GO" id="GO:0005737">
    <property type="term" value="C:cytoplasm"/>
    <property type="evidence" value="ECO:0007669"/>
    <property type="project" value="UniProtKB-SubCell"/>
</dbReference>
<comment type="function">
    <text evidence="5">Catalyzes the conversion of 3'-phosphate to a 2',3'-cyclic phosphodiester at the end of RNA. The mechanism of action of the enzyme occurs in 3 steps: (A) adenylation of the enzyme by ATP; (B) transfer of adenylate to an RNA-N3'P to produce RNA-N3'PP5'A; (C) and attack of the adjacent 2'-hydroxyl on the 3'-phosphorus in the diester linkage to produce the cyclic end product. The biological role of this enzyme is unknown but it is likely to function in some aspects of cellular RNA processing.</text>
</comment>
<dbReference type="HAMAP" id="MF_00200">
    <property type="entry name" value="RTC"/>
    <property type="match status" value="1"/>
</dbReference>
<dbReference type="EC" id="6.5.1.4" evidence="5 6"/>
<keyword evidence="5" id="KW-0963">Cytoplasm</keyword>
<dbReference type="SUPFAM" id="SSF52913">
    <property type="entry name" value="RNA 3'-terminal phosphate cyclase, RPTC, insert domain"/>
    <property type="match status" value="1"/>
</dbReference>
<evidence type="ECO:0000256" key="1">
    <source>
        <dbReference type="ARBA" id="ARBA00009206"/>
    </source>
</evidence>
<evidence type="ECO:0000256" key="3">
    <source>
        <dbReference type="ARBA" id="ARBA00022741"/>
    </source>
</evidence>
<keyword evidence="3 5" id="KW-0547">Nucleotide-binding</keyword>
<evidence type="ECO:0000313" key="8">
    <source>
        <dbReference type="Proteomes" id="UP000193427"/>
    </source>
</evidence>
<dbReference type="NCBIfam" id="NF003246">
    <property type="entry name" value="PRK04204.1-2"/>
    <property type="match status" value="1"/>
</dbReference>
<organism evidence="7 8">
    <name type="scientific">Piscinibacter gummiphilus</name>
    <dbReference type="NCBI Taxonomy" id="946333"/>
    <lineage>
        <taxon>Bacteria</taxon>
        <taxon>Pseudomonadati</taxon>
        <taxon>Pseudomonadota</taxon>
        <taxon>Betaproteobacteria</taxon>
        <taxon>Burkholderiales</taxon>
        <taxon>Sphaerotilaceae</taxon>
        <taxon>Piscinibacter</taxon>
    </lineage>
</organism>
<dbReference type="Pfam" id="PF05189">
    <property type="entry name" value="RTC_insert"/>
    <property type="match status" value="1"/>
</dbReference>
<dbReference type="PANTHER" id="PTHR11096:SF0">
    <property type="entry name" value="RNA 3'-TERMINAL PHOSPHATE CYCLASE"/>
    <property type="match status" value="1"/>
</dbReference>
<keyword evidence="2 5" id="KW-0436">Ligase</keyword>
<dbReference type="PIRSF" id="PIRSF005378">
    <property type="entry name" value="RNA3'_term_phos_cycl_euk"/>
    <property type="match status" value="1"/>
</dbReference>
<dbReference type="Pfam" id="PF01137">
    <property type="entry name" value="RTC"/>
    <property type="match status" value="1"/>
</dbReference>
<sequence>MIELDGSAGEGGGQILRTGLALSMCTGQPLRIDHIRAKRPKPGLMRQHLACVNAAQAVSGARVSGAELGSVRLDFEPGAVKAGTYQFAVGTAGSCTLVLQTVLPALMRADGESRLVLGGGTHNPMAPPSHFVDRAFAPQLRRMGVGLDLDLRRHGFYPAGGGEIDVTIRPAPGGLVPFDLLARGELVEAYAECLNPGIARGVAFRELEAVRAAFGWDMDRTTVLNARQNEGPGNALMITFVHANVTEVVIAFGEKGRSAEQVAQMAVAEAVAWRDGEGAAGPHLADQLAVPLALAVSASGKTGAYTFTELTEHARTNFDVIEQFLPVRHTVSNEGTGWRVTVAPRG</sequence>
<dbReference type="NCBIfam" id="TIGR03399">
    <property type="entry name" value="RNA_3prim_cycl"/>
    <property type="match status" value="1"/>
</dbReference>
<reference evidence="7 8" key="1">
    <citation type="submission" date="2016-04" db="EMBL/GenBank/DDBJ databases">
        <title>Complete genome sequence of natural rubber-degrading, novel Gram-negative bacterium, Rhizobacter gummiphilus strain NS21.</title>
        <authorList>
            <person name="Tabata M."/>
            <person name="Kasai D."/>
            <person name="Fukuda M."/>
        </authorList>
    </citation>
    <scope>NUCLEOTIDE SEQUENCE [LARGE SCALE GENOMIC DNA]</scope>
    <source>
        <strain evidence="7 8">NS21</strain>
    </source>
</reference>
<name>A0A1W6L2V9_9BURK</name>
<evidence type="ECO:0000313" key="7">
    <source>
        <dbReference type="EMBL" id="ARN18498.1"/>
    </source>
</evidence>
<comment type="subcellular location">
    <subcellularLocation>
        <location evidence="5">Cytoplasm</location>
    </subcellularLocation>
</comment>
<dbReference type="InterPro" id="IPR036553">
    <property type="entry name" value="RPTC_insert"/>
</dbReference>
<dbReference type="InterPro" id="IPR037136">
    <property type="entry name" value="RNA3'_phos_cyclase_dom_sf"/>
</dbReference>
<keyword evidence="5" id="KW-0067">ATP-binding</keyword>
<evidence type="ECO:0000256" key="5">
    <source>
        <dbReference type="HAMAP-Rule" id="MF_00200"/>
    </source>
</evidence>
<dbReference type="InterPro" id="IPR013791">
    <property type="entry name" value="RNA3'-term_phos_cycl_insert"/>
</dbReference>
<keyword evidence="8" id="KW-1185">Reference proteome</keyword>
<feature type="binding site" evidence="5">
    <location>
        <position position="100"/>
    </location>
    <ligand>
        <name>ATP</name>
        <dbReference type="ChEBI" id="CHEBI:30616"/>
    </ligand>
</feature>
<evidence type="ECO:0000256" key="4">
    <source>
        <dbReference type="ARBA" id="ARBA00024481"/>
    </source>
</evidence>
<dbReference type="Proteomes" id="UP000193427">
    <property type="component" value="Chromosome"/>
</dbReference>
<dbReference type="PANTHER" id="PTHR11096">
    <property type="entry name" value="RNA 3' TERMINAL PHOSPHATE CYCLASE"/>
    <property type="match status" value="1"/>
</dbReference>